<proteinExistence type="predicted"/>
<organism evidence="1 2">
    <name type="scientific">Paraphoma chrysanthemicola</name>
    <dbReference type="NCBI Taxonomy" id="798071"/>
    <lineage>
        <taxon>Eukaryota</taxon>
        <taxon>Fungi</taxon>
        <taxon>Dikarya</taxon>
        <taxon>Ascomycota</taxon>
        <taxon>Pezizomycotina</taxon>
        <taxon>Dothideomycetes</taxon>
        <taxon>Pleosporomycetidae</taxon>
        <taxon>Pleosporales</taxon>
        <taxon>Pleosporineae</taxon>
        <taxon>Phaeosphaeriaceae</taxon>
        <taxon>Paraphoma</taxon>
    </lineage>
</organism>
<reference evidence="1" key="1">
    <citation type="journal article" date="2021" name="Nat. Commun.">
        <title>Genetic determinants of endophytism in the Arabidopsis root mycobiome.</title>
        <authorList>
            <person name="Mesny F."/>
            <person name="Miyauchi S."/>
            <person name="Thiergart T."/>
            <person name="Pickel B."/>
            <person name="Atanasova L."/>
            <person name="Karlsson M."/>
            <person name="Huettel B."/>
            <person name="Barry K.W."/>
            <person name="Haridas S."/>
            <person name="Chen C."/>
            <person name="Bauer D."/>
            <person name="Andreopoulos W."/>
            <person name="Pangilinan J."/>
            <person name="LaButti K."/>
            <person name="Riley R."/>
            <person name="Lipzen A."/>
            <person name="Clum A."/>
            <person name="Drula E."/>
            <person name="Henrissat B."/>
            <person name="Kohler A."/>
            <person name="Grigoriev I.V."/>
            <person name="Martin F.M."/>
            <person name="Hacquard S."/>
        </authorList>
    </citation>
    <scope>NUCLEOTIDE SEQUENCE</scope>
    <source>
        <strain evidence="1">MPI-SDFR-AT-0120</strain>
    </source>
</reference>
<protein>
    <submittedName>
        <fullName evidence="1">Uncharacterized protein</fullName>
    </submittedName>
</protein>
<comment type="caution">
    <text evidence="1">The sequence shown here is derived from an EMBL/GenBank/DDBJ whole genome shotgun (WGS) entry which is preliminary data.</text>
</comment>
<keyword evidence="2" id="KW-1185">Reference proteome</keyword>
<accession>A0A8K0RDA1</accession>
<dbReference type="Proteomes" id="UP000813461">
    <property type="component" value="Unassembled WGS sequence"/>
</dbReference>
<sequence length="148" mass="16274">MSAALDVRTLTQIARPDFLKAISFLNHTSMFFQTTMANDDCVWLVVLLDLSRMARKAELKPGVEGTAGCTILRKFTIEGTGFVYVITIAAELKPLRRSLNNLLTAPIQVIANPKGTMVSREHEANDADEGAELPFLPEDDIVDVPEAQ</sequence>
<evidence type="ECO:0000313" key="1">
    <source>
        <dbReference type="EMBL" id="KAH7091501.1"/>
    </source>
</evidence>
<dbReference type="AlphaFoldDB" id="A0A8K0RDA1"/>
<name>A0A8K0RDA1_9PLEO</name>
<evidence type="ECO:0000313" key="2">
    <source>
        <dbReference type="Proteomes" id="UP000813461"/>
    </source>
</evidence>
<gene>
    <name evidence="1" type="ORF">FB567DRAFT_589385</name>
</gene>
<dbReference type="EMBL" id="JAGMVJ010000004">
    <property type="protein sequence ID" value="KAH7091501.1"/>
    <property type="molecule type" value="Genomic_DNA"/>
</dbReference>